<proteinExistence type="predicted"/>
<evidence type="ECO:0000313" key="6">
    <source>
        <dbReference type="Proteomes" id="UP000295717"/>
    </source>
</evidence>
<dbReference type="GO" id="GO:0046872">
    <property type="term" value="F:metal ion binding"/>
    <property type="evidence" value="ECO:0007669"/>
    <property type="project" value="UniProtKB-KW"/>
</dbReference>
<accession>A0A4R3N2M9</accession>
<gene>
    <name evidence="5" type="ORF">EDC35_102319</name>
</gene>
<evidence type="ECO:0000259" key="4">
    <source>
        <dbReference type="PROSITE" id="PS51643"/>
    </source>
</evidence>
<name>A0A4R3N2M9_9GAMM</name>
<evidence type="ECO:0000256" key="3">
    <source>
        <dbReference type="ARBA" id="ARBA00023118"/>
    </source>
</evidence>
<evidence type="ECO:0000313" key="5">
    <source>
        <dbReference type="EMBL" id="TCT22984.1"/>
    </source>
</evidence>
<dbReference type="Proteomes" id="UP000295717">
    <property type="component" value="Unassembled WGS sequence"/>
</dbReference>
<sequence length="124" mass="13734">MEYLADYFRYWGKADPAVETGVSWHPLVYHCLDVAACGQVLLRCQPAWLDKMAVLSGLDPVVLSPWLAFLLAIHDIGKFGDGFQALRPLGIAQQFGIQESSQGFRCDALQSSSCLCKNNLGEKR</sequence>
<reference evidence="5 6" key="1">
    <citation type="submission" date="2019-03" db="EMBL/GenBank/DDBJ databases">
        <title>Genomic Encyclopedia of Type Strains, Phase IV (KMG-IV): sequencing the most valuable type-strain genomes for metagenomic binning, comparative biology and taxonomic classification.</title>
        <authorList>
            <person name="Goeker M."/>
        </authorList>
    </citation>
    <scope>NUCLEOTIDE SEQUENCE [LARGE SCALE GENOMIC DNA]</scope>
    <source>
        <strain evidence="5 6">DSM 13587</strain>
    </source>
</reference>
<dbReference type="CDD" id="cd09641">
    <property type="entry name" value="Cas3''_I"/>
    <property type="match status" value="1"/>
</dbReference>
<protein>
    <recommendedName>
        <fullName evidence="4">HD Cas3-type domain-containing protein</fullName>
    </recommendedName>
</protein>
<dbReference type="InterPro" id="IPR006483">
    <property type="entry name" value="CRISPR-assoc_Cas3_HD"/>
</dbReference>
<organism evidence="5 6">
    <name type="scientific">Thiobaca trueperi</name>
    <dbReference type="NCBI Taxonomy" id="127458"/>
    <lineage>
        <taxon>Bacteria</taxon>
        <taxon>Pseudomonadati</taxon>
        <taxon>Pseudomonadota</taxon>
        <taxon>Gammaproteobacteria</taxon>
        <taxon>Chromatiales</taxon>
        <taxon>Chromatiaceae</taxon>
        <taxon>Thiobaca</taxon>
    </lineage>
</organism>
<keyword evidence="1" id="KW-0479">Metal-binding</keyword>
<dbReference type="PROSITE" id="PS51643">
    <property type="entry name" value="HD_CAS3"/>
    <property type="match status" value="1"/>
</dbReference>
<dbReference type="Pfam" id="PF18019">
    <property type="entry name" value="Cas3_HD"/>
    <property type="match status" value="1"/>
</dbReference>
<dbReference type="GO" id="GO:0016787">
    <property type="term" value="F:hydrolase activity"/>
    <property type="evidence" value="ECO:0007669"/>
    <property type="project" value="UniProtKB-KW"/>
</dbReference>
<dbReference type="EMBL" id="SMAO01000002">
    <property type="protein sequence ID" value="TCT22984.1"/>
    <property type="molecule type" value="Genomic_DNA"/>
</dbReference>
<dbReference type="GO" id="GO:0051607">
    <property type="term" value="P:defense response to virus"/>
    <property type="evidence" value="ECO:0007669"/>
    <property type="project" value="UniProtKB-KW"/>
</dbReference>
<dbReference type="AlphaFoldDB" id="A0A4R3N2M9"/>
<dbReference type="InterPro" id="IPR038257">
    <property type="entry name" value="CRISPR-assoc_Cas3_HD_sf"/>
</dbReference>
<dbReference type="Gene3D" id="1.10.3210.30">
    <property type="match status" value="1"/>
</dbReference>
<evidence type="ECO:0000256" key="1">
    <source>
        <dbReference type="ARBA" id="ARBA00022723"/>
    </source>
</evidence>
<dbReference type="RefSeq" id="WP_165903353.1">
    <property type="nucleotide sequence ID" value="NZ_SMAO01000002.1"/>
</dbReference>
<feature type="domain" description="HD Cas3-type" evidence="4">
    <location>
        <begin position="20"/>
        <end position="124"/>
    </location>
</feature>
<evidence type="ECO:0000256" key="2">
    <source>
        <dbReference type="ARBA" id="ARBA00022801"/>
    </source>
</evidence>
<keyword evidence="6" id="KW-1185">Reference proteome</keyword>
<keyword evidence="3" id="KW-0051">Antiviral defense</keyword>
<keyword evidence="2" id="KW-0378">Hydrolase</keyword>
<comment type="caution">
    <text evidence="5">The sequence shown here is derived from an EMBL/GenBank/DDBJ whole genome shotgun (WGS) entry which is preliminary data.</text>
</comment>